<reference evidence="3" key="1">
    <citation type="journal article" date="2019" name="Int. J. Syst. Evol. Microbiol.">
        <title>The Global Catalogue of Microorganisms (GCM) 10K type strain sequencing project: providing services to taxonomists for standard genome sequencing and annotation.</title>
        <authorList>
            <consortium name="The Broad Institute Genomics Platform"/>
            <consortium name="The Broad Institute Genome Sequencing Center for Infectious Disease"/>
            <person name="Wu L."/>
            <person name="Ma J."/>
        </authorList>
    </citation>
    <scope>NUCLEOTIDE SEQUENCE [LARGE SCALE GENOMIC DNA]</scope>
    <source>
        <strain evidence="3">CGMCC 1.15288</strain>
    </source>
</reference>
<organism evidence="2 3">
    <name type="scientific">Dyadobacter endophyticus</name>
    <dbReference type="NCBI Taxonomy" id="1749036"/>
    <lineage>
        <taxon>Bacteria</taxon>
        <taxon>Pseudomonadati</taxon>
        <taxon>Bacteroidota</taxon>
        <taxon>Cytophagia</taxon>
        <taxon>Cytophagales</taxon>
        <taxon>Spirosomataceae</taxon>
        <taxon>Dyadobacter</taxon>
    </lineage>
</organism>
<comment type="caution">
    <text evidence="2">The sequence shown here is derived from an EMBL/GenBank/DDBJ whole genome shotgun (WGS) entry which is preliminary data.</text>
</comment>
<evidence type="ECO:0000313" key="2">
    <source>
        <dbReference type="EMBL" id="GGH31924.1"/>
    </source>
</evidence>
<proteinExistence type="predicted"/>
<dbReference type="Pfam" id="PF13568">
    <property type="entry name" value="OMP_b-brl_2"/>
    <property type="match status" value="1"/>
</dbReference>
<dbReference type="InterPro" id="IPR025665">
    <property type="entry name" value="Beta-barrel_OMP_2"/>
</dbReference>
<protein>
    <recommendedName>
        <fullName evidence="1">Outer membrane protein beta-barrel domain-containing protein</fullName>
    </recommendedName>
</protein>
<accession>A0ABQ1YP95</accession>
<name>A0ABQ1YP95_9BACT</name>
<dbReference type="Proteomes" id="UP000600214">
    <property type="component" value="Unassembled WGS sequence"/>
</dbReference>
<dbReference type="InterPro" id="IPR011250">
    <property type="entry name" value="OMP/PagP_B-barrel"/>
</dbReference>
<sequence length="185" mass="19877">MSTGAFSQGLVPGLTKRLEFGIKAGVGYSDFVNANFATDPLVGYHFGGTIGFKLNDRFSIQEDILYSLQGAKAKSDILGKEDIKLHYTTVPILLRYKTRSGFYLEGGAQAAMLIKEEVPGLAGDQKFAKKVDAGAVGGIGFQSKMGLGMGVRYIYGFTKIGDTGNPIIKPDFTTSTAQASIFYTF</sequence>
<gene>
    <name evidence="2" type="ORF">GCM10007423_21120</name>
</gene>
<evidence type="ECO:0000313" key="3">
    <source>
        <dbReference type="Proteomes" id="UP000600214"/>
    </source>
</evidence>
<keyword evidence="3" id="KW-1185">Reference proteome</keyword>
<feature type="domain" description="Outer membrane protein beta-barrel" evidence="1">
    <location>
        <begin position="12"/>
        <end position="160"/>
    </location>
</feature>
<dbReference type="SUPFAM" id="SSF56925">
    <property type="entry name" value="OMPA-like"/>
    <property type="match status" value="1"/>
</dbReference>
<dbReference type="EMBL" id="BMIA01000001">
    <property type="protein sequence ID" value="GGH31924.1"/>
    <property type="molecule type" value="Genomic_DNA"/>
</dbReference>
<evidence type="ECO:0000259" key="1">
    <source>
        <dbReference type="Pfam" id="PF13568"/>
    </source>
</evidence>